<dbReference type="AlphaFoldDB" id="A0A194S5L7"/>
<feature type="non-terminal residue" evidence="1">
    <location>
        <position position="1"/>
    </location>
</feature>
<name>A0A194S5L7_RHOGW</name>
<gene>
    <name evidence="1" type="ORF">RHOBADRAFT_116</name>
</gene>
<organism evidence="1 2">
    <name type="scientific">Rhodotorula graminis (strain WP1)</name>
    <dbReference type="NCBI Taxonomy" id="578459"/>
    <lineage>
        <taxon>Eukaryota</taxon>
        <taxon>Fungi</taxon>
        <taxon>Dikarya</taxon>
        <taxon>Basidiomycota</taxon>
        <taxon>Pucciniomycotina</taxon>
        <taxon>Microbotryomycetes</taxon>
        <taxon>Sporidiobolales</taxon>
        <taxon>Sporidiobolaceae</taxon>
        <taxon>Rhodotorula</taxon>
    </lineage>
</organism>
<evidence type="ECO:0000313" key="1">
    <source>
        <dbReference type="EMBL" id="KPV75834.1"/>
    </source>
</evidence>
<protein>
    <submittedName>
        <fullName evidence="1">Uncharacterized protein</fullName>
    </submittedName>
</protein>
<dbReference type="GeneID" id="28972501"/>
<reference evidence="1 2" key="1">
    <citation type="journal article" date="2015" name="Front. Microbiol.">
        <title>Genome sequence of the plant growth promoting endophytic yeast Rhodotorula graminis WP1.</title>
        <authorList>
            <person name="Firrincieli A."/>
            <person name="Otillar R."/>
            <person name="Salamov A."/>
            <person name="Schmutz J."/>
            <person name="Khan Z."/>
            <person name="Redman R.S."/>
            <person name="Fleck N.D."/>
            <person name="Lindquist E."/>
            <person name="Grigoriev I.V."/>
            <person name="Doty S.L."/>
        </authorList>
    </citation>
    <scope>NUCLEOTIDE SEQUENCE [LARGE SCALE GENOMIC DNA]</scope>
    <source>
        <strain evidence="1 2">WP1</strain>
    </source>
</reference>
<evidence type="ECO:0000313" key="2">
    <source>
        <dbReference type="Proteomes" id="UP000053890"/>
    </source>
</evidence>
<dbReference type="OrthoDB" id="3041930at2759"/>
<dbReference type="STRING" id="578459.A0A194S5L7"/>
<dbReference type="EMBL" id="KQ474077">
    <property type="protein sequence ID" value="KPV75834.1"/>
    <property type="molecule type" value="Genomic_DNA"/>
</dbReference>
<feature type="non-terminal residue" evidence="1">
    <location>
        <position position="102"/>
    </location>
</feature>
<sequence>ARLSSQAPRHAMDSGAYSQVRAVLLHATSSSAGVRATALRYLDNLLSSFPSLVCNLGVVTVMLELLTVLRRACLDEFVDEYTPAYSFHSVRGGFTISLTDDY</sequence>
<dbReference type="RefSeq" id="XP_018271883.1">
    <property type="nucleotide sequence ID" value="XM_018412052.1"/>
</dbReference>
<dbReference type="Proteomes" id="UP000053890">
    <property type="component" value="Unassembled WGS sequence"/>
</dbReference>
<dbReference type="OMA" id="ACENEFI"/>
<keyword evidence="2" id="KW-1185">Reference proteome</keyword>
<proteinExistence type="predicted"/>
<accession>A0A194S5L7</accession>